<evidence type="ECO:0000313" key="1">
    <source>
        <dbReference type="EMBL" id="CAI2719709.1"/>
    </source>
</evidence>
<sequence>MFYPVKVLDEDGKVKKVVSPKKLSKEYWGKIFDDTKNRASKRKGKRSVAKTDVLTESDEYALED</sequence>
<proteinExistence type="predicted"/>
<dbReference type="EMBL" id="OX336137">
    <property type="protein sequence ID" value="CAI2719709.1"/>
    <property type="molecule type" value="Genomic_DNA"/>
</dbReference>
<accession>A0ABM9HH86</accession>
<evidence type="ECO:0000313" key="2">
    <source>
        <dbReference type="Proteomes" id="UP001157733"/>
    </source>
</evidence>
<gene>
    <name evidence="1" type="ORF">NSPWAT_2853</name>
</gene>
<reference evidence="1 2" key="1">
    <citation type="submission" date="2022-09" db="EMBL/GenBank/DDBJ databases">
        <authorList>
            <person name="Kop L."/>
        </authorList>
    </citation>
    <scope>NUCLEOTIDE SEQUENCE [LARGE SCALE GENOMIC DNA]</scope>
    <source>
        <strain evidence="1 2">347</strain>
    </source>
</reference>
<name>A0ABM9HH86_9BACT</name>
<dbReference type="RefSeq" id="WP_282012520.1">
    <property type="nucleotide sequence ID" value="NZ_OX336137.1"/>
</dbReference>
<dbReference type="Proteomes" id="UP001157733">
    <property type="component" value="Chromosome"/>
</dbReference>
<organism evidence="1 2">
    <name type="scientific">Nitrospina watsonii</name>
    <dbReference type="NCBI Taxonomy" id="1323948"/>
    <lineage>
        <taxon>Bacteria</taxon>
        <taxon>Pseudomonadati</taxon>
        <taxon>Nitrospinota/Tectimicrobiota group</taxon>
        <taxon>Nitrospinota</taxon>
        <taxon>Nitrospinia</taxon>
        <taxon>Nitrospinales</taxon>
        <taxon>Nitrospinaceae</taxon>
        <taxon>Nitrospina</taxon>
    </lineage>
</organism>
<protein>
    <submittedName>
        <fullName evidence="1">Uncharacterized protein</fullName>
    </submittedName>
</protein>
<keyword evidence="2" id="KW-1185">Reference proteome</keyword>